<keyword evidence="8" id="KW-1185">Reference proteome</keyword>
<name>A0A917J9Z8_9SPHI</name>
<feature type="transmembrane region" description="Helical" evidence="6">
    <location>
        <begin position="199"/>
        <end position="217"/>
    </location>
</feature>
<reference evidence="7" key="2">
    <citation type="submission" date="2020-09" db="EMBL/GenBank/DDBJ databases">
        <authorList>
            <person name="Sun Q."/>
            <person name="Sedlacek I."/>
        </authorList>
    </citation>
    <scope>NUCLEOTIDE SEQUENCE</scope>
    <source>
        <strain evidence="7">CCM 8711</strain>
    </source>
</reference>
<evidence type="ECO:0000256" key="3">
    <source>
        <dbReference type="ARBA" id="ARBA00022692"/>
    </source>
</evidence>
<dbReference type="AlphaFoldDB" id="A0A917J9Z8"/>
<dbReference type="PANTHER" id="PTHR30238:SF4">
    <property type="entry name" value="SLL1022 PROTEIN"/>
    <property type="match status" value="1"/>
</dbReference>
<feature type="transmembrane region" description="Helical" evidence="6">
    <location>
        <begin position="167"/>
        <end position="187"/>
    </location>
</feature>
<comment type="caution">
    <text evidence="7">The sequence shown here is derived from an EMBL/GenBank/DDBJ whole genome shotgun (WGS) entry which is preliminary data.</text>
</comment>
<dbReference type="RefSeq" id="WP_188416376.1">
    <property type="nucleotide sequence ID" value="NZ_BMDO01000005.1"/>
</dbReference>
<feature type="transmembrane region" description="Helical" evidence="6">
    <location>
        <begin position="49"/>
        <end position="69"/>
    </location>
</feature>
<feature type="transmembrane region" description="Helical" evidence="6">
    <location>
        <begin position="223"/>
        <end position="240"/>
    </location>
</feature>
<comment type="subcellular location">
    <subcellularLocation>
        <location evidence="1">Membrane</location>
        <topology evidence="1">Multi-pass membrane protein</topology>
    </subcellularLocation>
</comment>
<dbReference type="InterPro" id="IPR005496">
    <property type="entry name" value="Integral_membrane_TerC"/>
</dbReference>
<keyword evidence="5 6" id="KW-0472">Membrane</keyword>
<proteinExistence type="inferred from homology"/>
<evidence type="ECO:0000256" key="5">
    <source>
        <dbReference type="ARBA" id="ARBA00023136"/>
    </source>
</evidence>
<evidence type="ECO:0000256" key="2">
    <source>
        <dbReference type="ARBA" id="ARBA00007511"/>
    </source>
</evidence>
<dbReference type="GO" id="GO:0016020">
    <property type="term" value="C:membrane"/>
    <property type="evidence" value="ECO:0007669"/>
    <property type="project" value="UniProtKB-SubCell"/>
</dbReference>
<keyword evidence="3 6" id="KW-0812">Transmembrane</keyword>
<sequence length="258" mass="28535">MELLTSAEAWISLATLTLLEIVLGIDNIIFISIQAGKLPEKEQGKARKLGLAGAMLTRILLLLSISWIMKLTKPFINLADFVNITNPEWVERLALSGRDLILLVGGLFLIYKSSHEIHENIDHDDEGGGDAKPHSFWGTIVQIMILDIVFSLDSVITAVGLADHVEVMIGAVIISVIIMMWAAGPIANFVNKRPTVKMLALSFLLLIGVSLLAESFNQEIPKGYIYFSMAFAILVELLNLKMRSKREKKVVVNKDVVK</sequence>
<evidence type="ECO:0000256" key="6">
    <source>
        <dbReference type="SAM" id="Phobius"/>
    </source>
</evidence>
<comment type="similarity">
    <text evidence="2">Belongs to the TerC family.</text>
</comment>
<dbReference type="Proteomes" id="UP000662074">
    <property type="component" value="Unassembled WGS sequence"/>
</dbReference>
<evidence type="ECO:0000313" key="8">
    <source>
        <dbReference type="Proteomes" id="UP000662074"/>
    </source>
</evidence>
<accession>A0A917J9Z8</accession>
<organism evidence="7 8">
    <name type="scientific">Mucilaginibacter galii</name>
    <dbReference type="NCBI Taxonomy" id="2005073"/>
    <lineage>
        <taxon>Bacteria</taxon>
        <taxon>Pseudomonadati</taxon>
        <taxon>Bacteroidota</taxon>
        <taxon>Sphingobacteriia</taxon>
        <taxon>Sphingobacteriales</taxon>
        <taxon>Sphingobacteriaceae</taxon>
        <taxon>Mucilaginibacter</taxon>
    </lineage>
</organism>
<keyword evidence="4 6" id="KW-1133">Transmembrane helix</keyword>
<evidence type="ECO:0000313" key="7">
    <source>
        <dbReference type="EMBL" id="GGI50847.1"/>
    </source>
</evidence>
<dbReference type="EMBL" id="BMDO01000005">
    <property type="protein sequence ID" value="GGI50847.1"/>
    <property type="molecule type" value="Genomic_DNA"/>
</dbReference>
<gene>
    <name evidence="7" type="ORF">GCM10011425_20590</name>
</gene>
<reference evidence="7" key="1">
    <citation type="journal article" date="2014" name="Int. J. Syst. Evol. Microbiol.">
        <title>Complete genome sequence of Corynebacterium casei LMG S-19264T (=DSM 44701T), isolated from a smear-ripened cheese.</title>
        <authorList>
            <consortium name="US DOE Joint Genome Institute (JGI-PGF)"/>
            <person name="Walter F."/>
            <person name="Albersmeier A."/>
            <person name="Kalinowski J."/>
            <person name="Ruckert C."/>
        </authorList>
    </citation>
    <scope>NUCLEOTIDE SEQUENCE</scope>
    <source>
        <strain evidence="7">CCM 8711</strain>
    </source>
</reference>
<dbReference type="Pfam" id="PF03741">
    <property type="entry name" value="TerC"/>
    <property type="match status" value="1"/>
</dbReference>
<dbReference type="PANTHER" id="PTHR30238">
    <property type="entry name" value="MEMBRANE BOUND PREDICTED REDOX MODULATOR"/>
    <property type="match status" value="1"/>
</dbReference>
<protein>
    <submittedName>
        <fullName evidence="7">Membrane protein</fullName>
    </submittedName>
</protein>
<evidence type="ECO:0000256" key="1">
    <source>
        <dbReference type="ARBA" id="ARBA00004141"/>
    </source>
</evidence>
<evidence type="ECO:0000256" key="4">
    <source>
        <dbReference type="ARBA" id="ARBA00022989"/>
    </source>
</evidence>
<feature type="transmembrane region" description="Helical" evidence="6">
    <location>
        <begin position="12"/>
        <end position="33"/>
    </location>
</feature>